<evidence type="ECO:0000256" key="1">
    <source>
        <dbReference type="PROSITE-ProRule" id="PRU00175"/>
    </source>
</evidence>
<evidence type="ECO:0000313" key="6">
    <source>
        <dbReference type="Proteomes" id="UP000232323"/>
    </source>
</evidence>
<dbReference type="STRING" id="1157962.A0A250WYT5"/>
<sequence length="471" mass="51119">MTEIVLLGVRGDVKGVSASSRNSLGKTLGINRNDAEESGKNFRRGSYSAKYLAKREQIETNLKLLQDTIQQQQNQIKMHLKQKKAREVALEERSIALSSETKESIECESRISEYLDSREGGLKLIEDACNLKDDIQRMSARAEARAVVLSTMARDQRQAQQLLQSLSGDVHTSCKNMSFTQIQSSPSSSMTTKPANSFTNSGKQLLQRNLSDRGVQRPSSANPRVHIRGAILQRRCMSSVSPPSSLQRSYSASQAPDQSEIRLASTGTEDYTHAANVHVVHQSTSGCATQDRSGSAIQDTSGNAIHVLRPQGAGLPRSVSTVLNPPSGTPPRSALWTAAAAAAAAELEAPRSMRMFDLLVQRRSLAHALYNPQIEGTGASSSTAVSLTSAKSSEKSVGQIAELLLNATTTTVSNKVEEACCICLDLMELDQSVCMLNCTHRIHRPCLKLWLLGKSSTVCPLCKCSAKVSRY</sequence>
<feature type="region of interest" description="Disordered" evidence="3">
    <location>
        <begin position="209"/>
        <end position="228"/>
    </location>
</feature>
<reference evidence="5 6" key="1">
    <citation type="submission" date="2017-08" db="EMBL/GenBank/DDBJ databases">
        <title>Acidophilic green algal genome provides insights into adaptation to an acidic environment.</title>
        <authorList>
            <person name="Hirooka S."/>
            <person name="Hirose Y."/>
            <person name="Kanesaki Y."/>
            <person name="Higuchi S."/>
            <person name="Fujiwara T."/>
            <person name="Onuma R."/>
            <person name="Era A."/>
            <person name="Ohbayashi R."/>
            <person name="Uzuka A."/>
            <person name="Nozaki H."/>
            <person name="Yoshikawa H."/>
            <person name="Miyagishima S.Y."/>
        </authorList>
    </citation>
    <scope>NUCLEOTIDE SEQUENCE [LARGE SCALE GENOMIC DNA]</scope>
    <source>
        <strain evidence="5 6">NIES-2499</strain>
    </source>
</reference>
<keyword evidence="1" id="KW-0862">Zinc</keyword>
<dbReference type="EMBL" id="BEGY01000014">
    <property type="protein sequence ID" value="GAX75859.1"/>
    <property type="molecule type" value="Genomic_DNA"/>
</dbReference>
<protein>
    <recommendedName>
        <fullName evidence="4">RING-type domain-containing protein</fullName>
    </recommendedName>
</protein>
<feature type="region of interest" description="Disordered" evidence="3">
    <location>
        <begin position="180"/>
        <end position="200"/>
    </location>
</feature>
<feature type="region of interest" description="Disordered" evidence="3">
    <location>
        <begin position="283"/>
        <end position="302"/>
    </location>
</feature>
<dbReference type="PROSITE" id="PS50089">
    <property type="entry name" value="ZF_RING_2"/>
    <property type="match status" value="1"/>
</dbReference>
<evidence type="ECO:0000256" key="3">
    <source>
        <dbReference type="SAM" id="MobiDB-lite"/>
    </source>
</evidence>
<dbReference type="GO" id="GO:0008270">
    <property type="term" value="F:zinc ion binding"/>
    <property type="evidence" value="ECO:0007669"/>
    <property type="project" value="UniProtKB-KW"/>
</dbReference>
<feature type="domain" description="RING-type" evidence="4">
    <location>
        <begin position="420"/>
        <end position="463"/>
    </location>
</feature>
<dbReference type="InterPro" id="IPR013083">
    <property type="entry name" value="Znf_RING/FYVE/PHD"/>
</dbReference>
<dbReference type="CDD" id="cd16448">
    <property type="entry name" value="RING-H2"/>
    <property type="match status" value="1"/>
</dbReference>
<dbReference type="AlphaFoldDB" id="A0A250WYT5"/>
<feature type="compositionally biased region" description="Low complexity" evidence="3">
    <location>
        <begin position="238"/>
        <end position="255"/>
    </location>
</feature>
<dbReference type="Gene3D" id="3.30.40.10">
    <property type="entry name" value="Zinc/RING finger domain, C3HC4 (zinc finger)"/>
    <property type="match status" value="1"/>
</dbReference>
<feature type="compositionally biased region" description="Polar residues" evidence="3">
    <location>
        <begin position="190"/>
        <end position="200"/>
    </location>
</feature>
<dbReference type="SMART" id="SM00184">
    <property type="entry name" value="RING"/>
    <property type="match status" value="1"/>
</dbReference>
<proteinExistence type="predicted"/>
<dbReference type="Pfam" id="PF13639">
    <property type="entry name" value="zf-RING_2"/>
    <property type="match status" value="1"/>
</dbReference>
<feature type="region of interest" description="Disordered" evidence="3">
    <location>
        <begin position="234"/>
        <end position="259"/>
    </location>
</feature>
<gene>
    <name evidence="5" type="ORF">CEUSTIGMA_g3302.t1</name>
</gene>
<comment type="caution">
    <text evidence="5">The sequence shown here is derived from an EMBL/GenBank/DDBJ whole genome shotgun (WGS) entry which is preliminary data.</text>
</comment>
<keyword evidence="1" id="KW-0479">Metal-binding</keyword>
<evidence type="ECO:0000256" key="2">
    <source>
        <dbReference type="SAM" id="Coils"/>
    </source>
</evidence>
<keyword evidence="1" id="KW-0863">Zinc-finger</keyword>
<keyword evidence="6" id="KW-1185">Reference proteome</keyword>
<evidence type="ECO:0000259" key="4">
    <source>
        <dbReference type="PROSITE" id="PS50089"/>
    </source>
</evidence>
<feature type="coiled-coil region" evidence="2">
    <location>
        <begin position="55"/>
        <end position="82"/>
    </location>
</feature>
<dbReference type="OrthoDB" id="8062037at2759"/>
<dbReference type="Proteomes" id="UP000232323">
    <property type="component" value="Unassembled WGS sequence"/>
</dbReference>
<dbReference type="SUPFAM" id="SSF57850">
    <property type="entry name" value="RING/U-box"/>
    <property type="match status" value="1"/>
</dbReference>
<accession>A0A250WYT5</accession>
<dbReference type="InterPro" id="IPR001841">
    <property type="entry name" value="Znf_RING"/>
</dbReference>
<evidence type="ECO:0000313" key="5">
    <source>
        <dbReference type="EMBL" id="GAX75859.1"/>
    </source>
</evidence>
<feature type="region of interest" description="Disordered" evidence="3">
    <location>
        <begin position="20"/>
        <end position="39"/>
    </location>
</feature>
<keyword evidence="2" id="KW-0175">Coiled coil</keyword>
<name>A0A250WYT5_9CHLO</name>
<organism evidence="5 6">
    <name type="scientific">Chlamydomonas eustigma</name>
    <dbReference type="NCBI Taxonomy" id="1157962"/>
    <lineage>
        <taxon>Eukaryota</taxon>
        <taxon>Viridiplantae</taxon>
        <taxon>Chlorophyta</taxon>
        <taxon>core chlorophytes</taxon>
        <taxon>Chlorophyceae</taxon>
        <taxon>CS clade</taxon>
        <taxon>Chlamydomonadales</taxon>
        <taxon>Chlamydomonadaceae</taxon>
        <taxon>Chlamydomonas</taxon>
    </lineage>
</organism>